<dbReference type="InterPro" id="IPR050369">
    <property type="entry name" value="RBOH/FRE"/>
</dbReference>
<organism evidence="9">
    <name type="scientific">Pyropia haitanensis</name>
    <name type="common">Red seaweed</name>
    <name type="synonym">Porphyra haitanensis</name>
    <dbReference type="NCBI Taxonomy" id="1262161"/>
    <lineage>
        <taxon>Eukaryota</taxon>
        <taxon>Rhodophyta</taxon>
        <taxon>Bangiophyceae</taxon>
        <taxon>Bangiales</taxon>
        <taxon>Bangiaceae</taxon>
        <taxon>Pyropia</taxon>
    </lineage>
</organism>
<keyword evidence="5 7" id="KW-0472">Membrane</keyword>
<feature type="transmembrane region" description="Helical" evidence="7">
    <location>
        <begin position="145"/>
        <end position="165"/>
    </location>
</feature>
<reference evidence="9" key="1">
    <citation type="submission" date="2013-05" db="EMBL/GenBank/DDBJ databases">
        <title>Phrboh, encoding a respiratory burst oxidase homolog, played a key role in the defense response of Pyropia haitanensis.</title>
        <authorList>
            <person name="Zhu Z.J."/>
            <person name="Chen H.M."/>
            <person name="Yan X.J."/>
        </authorList>
    </citation>
    <scope>NUCLEOTIDE SEQUENCE</scope>
</reference>
<sequence length="950" mass="103093">MGDDKPPPPKSRVSRVESYLSTNGFVLTFLGLYALANVILFFFAATPERRLWPVGHYRRNLTPVARGAGNLINFNSAVILLVSARKFVSWLRNTPLNMVVPFDKAMPAFHMLVGRVFLAASVVHVGFHLPVYVVSKPWGPGYNGFTQLFITGSMLVALFAILFVTSVRVNRSKRYELFWYSHAICASLGFVLLMIHGLHYGVYWTYRWAAGPMAIYIIDRLMRRVEQKEVRTEVSRDVGAIKGNSMLCLRLPRSFTYEPGQYAEIKVPAISSIQWHPFTIASAPHEQEMVFYIKNGGDWTANLHAMFASTDPTQVGIQVRGPYGSPAQHVGQYESVVLIGGGVGSTPFASVVKSAHNWMAASSARGPGMTPASSFNAAAQRVSVPTAAAQDVTAAPASAAVPSRPTMQHSTSTATVKAQARMPTVDSLADMDEDLSSTGSRIPAARLSDDAALRPPQAPSSFTSEVLERRVAELDRLYSIADKEDNDRVFPPPSSVQSVVDQDMTVHAVDMDAGDGTFGDADTDDDDSSRLGEEEEGQLASHESIGRVLRHSAFINSTAGQQLIGLAFDVDADVVKQRAAAKDGATRRTSVLGAFFGGLKGSDDRRGTLPSEVVRARTKRVAVLQILHSVSVSLALLWAMVARFAIVAHASIMRGFSPSSAGLAMFNTRGLVVADLVLATACTVPLVVSLACEASILGVSVYFRQRGSLVDTLFLPPLLVAGVITDALALGGLGRGAAWFASVNLLVLWPLLLLALLFRLTRVVGSRLALAQNLQSSHSLRSLDFVWTSPSPEQDAWLVEELLPISQSGTVRLHRHITRAAAEVEPWMLDYDEVPLKTTYKRPDWAAIFAGITERSRSGSVVGVFFCGPHPMSKSIQDGIARATALSLARGYRRGAIGLDGSGEGEADLEAGRGKSWKLARNAYQRSGKTRYADSYGSNVRFAYREENFL</sequence>
<evidence type="ECO:0000256" key="2">
    <source>
        <dbReference type="ARBA" id="ARBA00022692"/>
    </source>
</evidence>
<dbReference type="GO" id="GO:0005886">
    <property type="term" value="C:plasma membrane"/>
    <property type="evidence" value="ECO:0007669"/>
    <property type="project" value="TreeGrafter"/>
</dbReference>
<dbReference type="SFLD" id="SFLDG01169">
    <property type="entry name" value="NADPH_oxidase_subgroup_(NOX)"/>
    <property type="match status" value="1"/>
</dbReference>
<dbReference type="Pfam" id="PF01794">
    <property type="entry name" value="Ferric_reduct"/>
    <property type="match status" value="1"/>
</dbReference>
<feature type="domain" description="FAD-binding FR-type" evidence="8">
    <location>
        <begin position="220"/>
        <end position="329"/>
    </location>
</feature>
<dbReference type="InterPro" id="IPR013130">
    <property type="entry name" value="Fe3_Rdtase_TM_dom"/>
</dbReference>
<feature type="transmembrane region" description="Helical" evidence="7">
    <location>
        <begin position="177"/>
        <end position="195"/>
    </location>
</feature>
<dbReference type="Gene3D" id="2.40.30.10">
    <property type="entry name" value="Translation factors"/>
    <property type="match status" value="1"/>
</dbReference>
<feature type="transmembrane region" description="Helical" evidence="7">
    <location>
        <begin position="672"/>
        <end position="692"/>
    </location>
</feature>
<evidence type="ECO:0000256" key="1">
    <source>
        <dbReference type="ARBA" id="ARBA00004141"/>
    </source>
</evidence>
<name>T1UMP2_PYRHA</name>
<dbReference type="SUPFAM" id="SSF52343">
    <property type="entry name" value="Ferredoxin reductase-like, C-terminal NADP-linked domain"/>
    <property type="match status" value="1"/>
</dbReference>
<evidence type="ECO:0000256" key="5">
    <source>
        <dbReference type="ARBA" id="ARBA00023136"/>
    </source>
</evidence>
<feature type="region of interest" description="Disordered" evidence="6">
    <location>
        <begin position="395"/>
        <end position="421"/>
    </location>
</feature>
<feature type="transmembrane region" description="Helical" evidence="7">
    <location>
        <begin position="713"/>
        <end position="731"/>
    </location>
</feature>
<feature type="compositionally biased region" description="Acidic residues" evidence="6">
    <location>
        <begin position="521"/>
        <end position="537"/>
    </location>
</feature>
<dbReference type="PANTHER" id="PTHR11972">
    <property type="entry name" value="NADPH OXIDASE"/>
    <property type="match status" value="1"/>
</dbReference>
<evidence type="ECO:0000256" key="4">
    <source>
        <dbReference type="ARBA" id="ARBA00023002"/>
    </source>
</evidence>
<dbReference type="InterPro" id="IPR013112">
    <property type="entry name" value="FAD-bd_8"/>
</dbReference>
<keyword evidence="3 7" id="KW-1133">Transmembrane helix</keyword>
<comment type="subcellular location">
    <subcellularLocation>
        <location evidence="1">Membrane</location>
        <topology evidence="1">Multi-pass membrane protein</topology>
    </subcellularLocation>
</comment>
<feature type="compositionally biased region" description="Polar residues" evidence="6">
    <location>
        <begin position="407"/>
        <end position="416"/>
    </location>
</feature>
<dbReference type="InterPro" id="IPR017938">
    <property type="entry name" value="Riboflavin_synthase-like_b-brl"/>
</dbReference>
<dbReference type="EMBL" id="KF010298">
    <property type="protein sequence ID" value="AGT80084.1"/>
    <property type="molecule type" value="mRNA"/>
</dbReference>
<proteinExistence type="evidence at transcript level"/>
<feature type="transmembrane region" description="Helical" evidence="7">
    <location>
        <begin position="626"/>
        <end position="652"/>
    </location>
</feature>
<protein>
    <submittedName>
        <fullName evidence="9">Respiratory burst oxidase-like protein</fullName>
    </submittedName>
</protein>
<gene>
    <name evidence="9" type="primary">rboh</name>
</gene>
<feature type="transmembrane region" description="Helical" evidence="7">
    <location>
        <begin position="737"/>
        <end position="758"/>
    </location>
</feature>
<dbReference type="PROSITE" id="PS51384">
    <property type="entry name" value="FAD_FR"/>
    <property type="match status" value="1"/>
</dbReference>
<evidence type="ECO:0000256" key="6">
    <source>
        <dbReference type="SAM" id="MobiDB-lite"/>
    </source>
</evidence>
<dbReference type="Gene3D" id="3.40.50.80">
    <property type="entry name" value="Nucleotide-binding domain of ferredoxin-NADP reductase (FNR) module"/>
    <property type="match status" value="2"/>
</dbReference>
<dbReference type="SUPFAM" id="SSF63380">
    <property type="entry name" value="Riboflavin synthase domain-like"/>
    <property type="match status" value="1"/>
</dbReference>
<evidence type="ECO:0000256" key="7">
    <source>
        <dbReference type="SAM" id="Phobius"/>
    </source>
</evidence>
<evidence type="ECO:0000259" key="8">
    <source>
        <dbReference type="PROSITE" id="PS51384"/>
    </source>
</evidence>
<keyword evidence="4" id="KW-0560">Oxidoreductase</keyword>
<feature type="transmembrane region" description="Helical" evidence="7">
    <location>
        <begin position="112"/>
        <end position="133"/>
    </location>
</feature>
<feature type="compositionally biased region" description="Low complexity" evidence="6">
    <location>
        <begin position="395"/>
        <end position="406"/>
    </location>
</feature>
<accession>T1UMP2</accession>
<feature type="region of interest" description="Disordered" evidence="6">
    <location>
        <begin position="512"/>
        <end position="542"/>
    </location>
</feature>
<evidence type="ECO:0000313" key="9">
    <source>
        <dbReference type="EMBL" id="AGT80084.1"/>
    </source>
</evidence>
<dbReference type="AlphaFoldDB" id="T1UMP2"/>
<evidence type="ECO:0000256" key="3">
    <source>
        <dbReference type="ARBA" id="ARBA00022989"/>
    </source>
</evidence>
<keyword evidence="2 7" id="KW-0812">Transmembrane</keyword>
<dbReference type="CDD" id="cd06186">
    <property type="entry name" value="NOX_Duox_like_FAD_NADP"/>
    <property type="match status" value="1"/>
</dbReference>
<dbReference type="GO" id="GO:0016491">
    <property type="term" value="F:oxidoreductase activity"/>
    <property type="evidence" value="ECO:0007669"/>
    <property type="project" value="UniProtKB-KW"/>
</dbReference>
<dbReference type="PANTHER" id="PTHR11972:SF153">
    <property type="entry name" value="SUPEROXIDE-GENERATING NADPH OXIDASE HEAVY CHAIN SUBUNIT A"/>
    <property type="match status" value="1"/>
</dbReference>
<dbReference type="Pfam" id="PF08022">
    <property type="entry name" value="FAD_binding_8"/>
    <property type="match status" value="1"/>
</dbReference>
<dbReference type="InterPro" id="IPR017927">
    <property type="entry name" value="FAD-bd_FR_type"/>
</dbReference>
<feature type="transmembrane region" description="Helical" evidence="7">
    <location>
        <begin position="20"/>
        <end position="44"/>
    </location>
</feature>
<dbReference type="InterPro" id="IPR039261">
    <property type="entry name" value="FNR_nucleotide-bd"/>
</dbReference>